<dbReference type="InterPro" id="IPR042070">
    <property type="entry name" value="PucR_C-HTH_sf"/>
</dbReference>
<evidence type="ECO:0000313" key="3">
    <source>
        <dbReference type="Proteomes" id="UP000005940"/>
    </source>
</evidence>
<sequence length="497" mass="53569">MSDDRSSVVTERRETQRLQTELLGYARPGRDGNAREIRRLIDWLGTAVGGSAVLRDAGAEGGGPLVRDVAAGRPRSASVVENGRGLRLLALGTTSPHPVLVVARSAPFDPESAELVGRAAMVLELLLRAAEADTAHRRAHEVTGHLQAAVWQFLMRGDVEPARRAVAGVRPGLLDTPWVTVLVLEAPAGERAATARECAALVAGHALVLPCPRHPGRVIVLAPFVTGPEAGQVKHTVSAYAAGRRTVRLGSSNRHPPARTAEAYENACRNLAAARLSLCRPAGRSPRVQLPDLLEPDRAGLWAKHLLHPLYTVPLRERTRMMTTMCLGLRYTAVSSAKILGVSRNTVRARMARAAGILGIDLDDVRARTALHIALHFKDLEIAAGPGDADRLRLEQILAARGVREWAEHLVAPLAGDDRDLRRTLCVWIGENCGVEPTARRLGLHPQTVRDRLRSAETLLDKRLIAGGSDLYELIAAFTALDGRCPPARKNASGPLV</sequence>
<dbReference type="RefSeq" id="WP_006345440.1">
    <property type="nucleotide sequence ID" value="NZ_CP029159.1"/>
</dbReference>
<keyword evidence="3" id="KW-1185">Reference proteome</keyword>
<gene>
    <name evidence="2" type="ORF">STSU_004420</name>
</gene>
<accession>I2N9K6</accession>
<organism evidence="2 3">
    <name type="scientific">Streptomyces tsukubensis (strain DSM 42081 / NBRC 108919 / NRRL 18488 / 9993)</name>
    <dbReference type="NCBI Taxonomy" id="1114943"/>
    <lineage>
        <taxon>Bacteria</taxon>
        <taxon>Bacillati</taxon>
        <taxon>Actinomycetota</taxon>
        <taxon>Actinomycetes</taxon>
        <taxon>Kitasatosporales</taxon>
        <taxon>Streptomycetaceae</taxon>
        <taxon>Streptomyces</taxon>
    </lineage>
</organism>
<feature type="domain" description="PucR C-terminal helix-turn-helix" evidence="1">
    <location>
        <begin position="421"/>
        <end position="461"/>
    </location>
</feature>
<dbReference type="PANTHER" id="PTHR33744">
    <property type="entry name" value="CARBOHYDRATE DIACID REGULATOR"/>
    <property type="match status" value="1"/>
</dbReference>
<dbReference type="Pfam" id="PF13556">
    <property type="entry name" value="HTH_30"/>
    <property type="match status" value="2"/>
</dbReference>
<dbReference type="Proteomes" id="UP000005940">
    <property type="component" value="Chromosome"/>
</dbReference>
<dbReference type="InterPro" id="IPR025736">
    <property type="entry name" value="PucR_C-HTH_dom"/>
</dbReference>
<proteinExistence type="predicted"/>
<dbReference type="InterPro" id="IPR051448">
    <property type="entry name" value="CdaR-like_regulators"/>
</dbReference>
<name>I2N9K6_STRT9</name>
<dbReference type="PANTHER" id="PTHR33744:SF1">
    <property type="entry name" value="DNA-BINDING TRANSCRIPTIONAL ACTIVATOR ADER"/>
    <property type="match status" value="1"/>
</dbReference>
<feature type="domain" description="PucR C-terminal helix-turn-helix" evidence="1">
    <location>
        <begin position="336"/>
        <end position="376"/>
    </location>
</feature>
<evidence type="ECO:0000259" key="1">
    <source>
        <dbReference type="Pfam" id="PF13556"/>
    </source>
</evidence>
<dbReference type="Gene3D" id="1.10.10.2840">
    <property type="entry name" value="PucR C-terminal helix-turn-helix domain"/>
    <property type="match status" value="2"/>
</dbReference>
<reference evidence="2 3" key="1">
    <citation type="journal article" date="2012" name="J. Bacteriol.">
        <title>Draft genome of Streptomyces tsukubaensis NRRL 18488, the producer of the clinically important immunosuppressant tacrolimus (FK506).</title>
        <authorList>
            <person name="Barreiro C."/>
            <person name="Prieto C."/>
            <person name="Sola-Landa A."/>
            <person name="Solera E."/>
            <person name="Martinez-Castro M."/>
            <person name="Perez-Redondo R."/>
            <person name="Garcia-Estrada C."/>
            <person name="Aparicio J.F."/>
            <person name="Fernandez-Martinez L.T."/>
            <person name="Santos-Aberturas J."/>
            <person name="Salehi-Najafabadi Z."/>
            <person name="Rodriguez-Garcia A."/>
            <person name="Tauch A."/>
            <person name="Martin J.F."/>
        </authorList>
    </citation>
    <scope>NUCLEOTIDE SEQUENCE [LARGE SCALE GENOMIC DNA]</scope>
    <source>
        <strain evidence="3">DSM 42081 / NBRC 108919 / NRRL 18488 / 9993</strain>
    </source>
</reference>
<protein>
    <submittedName>
        <fullName evidence="2">PucR family transcriptional regulator</fullName>
    </submittedName>
</protein>
<dbReference type="EMBL" id="CP029159">
    <property type="protein sequence ID" value="QKM66516.1"/>
    <property type="molecule type" value="Genomic_DNA"/>
</dbReference>
<dbReference type="AlphaFoldDB" id="I2N9K6"/>
<evidence type="ECO:0000313" key="2">
    <source>
        <dbReference type="EMBL" id="QKM66516.1"/>
    </source>
</evidence>